<evidence type="ECO:0000313" key="4">
    <source>
        <dbReference type="Proteomes" id="UP000050491"/>
    </source>
</evidence>
<dbReference type="Proteomes" id="UP000216173">
    <property type="component" value="Unassembled WGS sequence"/>
</dbReference>
<dbReference type="PATRIC" id="fig|1481663.10.peg.2127"/>
<evidence type="ECO:0000313" key="1">
    <source>
        <dbReference type="EMBL" id="KQA22723.1"/>
    </source>
</evidence>
<gene>
    <name evidence="1" type="ORF">AAY55_15570</name>
    <name evidence="3" type="ORF">CGU03_00630</name>
    <name evidence="2" type="ORF">XV92_03555</name>
</gene>
<dbReference type="PIRSF" id="PIRSF028291">
    <property type="entry name" value="UCP028291"/>
    <property type="match status" value="1"/>
</dbReference>
<reference evidence="3" key="2">
    <citation type="submission" date="2017-07" db="EMBL/GenBank/DDBJ databases">
        <authorList>
            <person name="Sun Z.S."/>
            <person name="Albrecht U."/>
            <person name="Echele G."/>
            <person name="Lee C.C."/>
        </authorList>
    </citation>
    <scope>NUCLEOTIDE SEQUENCE [LARGE SCALE GENOMIC DNA]</scope>
    <source>
        <strain evidence="3">OYP9E10</strain>
    </source>
</reference>
<reference evidence="4 5" key="1">
    <citation type="journal article" date="2015" name="Genome Biol. Evol.">
        <title>The Dynamics of Genetic Interactions between Vibrio metoecus and Vibrio cholerae, Two Close Relatives Co-Occurring in the Environment.</title>
        <authorList>
            <person name="Orata F.D."/>
            <person name="Kirchberger P.C."/>
            <person name="Meheust R."/>
            <person name="Barlow E.J."/>
            <person name="Tarr C.L."/>
            <person name="Boucher Y."/>
        </authorList>
    </citation>
    <scope>NUCLEOTIDE SEQUENCE [LARGE SCALE GENOMIC DNA]</scope>
    <source>
        <strain evidence="1 5">08-2459</strain>
        <strain evidence="2 4">YB5B04</strain>
    </source>
</reference>
<dbReference type="EMBL" id="LCUF01000026">
    <property type="protein sequence ID" value="KQA22723.1"/>
    <property type="molecule type" value="Genomic_DNA"/>
</dbReference>
<dbReference type="Proteomes" id="UP000050491">
    <property type="component" value="Unassembled WGS sequence"/>
</dbReference>
<sequence length="106" mass="11882">MSSQRNALYQSQATLHSEHVAKYLVTLCRHFARKVPATWDETQGQIEFPAGVTSLAVCEKNQTLTFVCQGESEQKVAAQQAVINSHIDMFSRRESITLDWQAISIA</sequence>
<dbReference type="AlphaFoldDB" id="A0A0N8VD48"/>
<dbReference type="EMBL" id="NMSH01000001">
    <property type="protein sequence ID" value="PAR23027.1"/>
    <property type="molecule type" value="Genomic_DNA"/>
</dbReference>
<proteinExistence type="predicted"/>
<reference evidence="6" key="3">
    <citation type="submission" date="2017-07" db="EMBL/GenBank/DDBJ databases">
        <authorList>
            <person name="Boucher Y."/>
            <person name="Orata F.D."/>
        </authorList>
    </citation>
    <scope>NUCLEOTIDE SEQUENCE [LARGE SCALE GENOMIC DNA]</scope>
    <source>
        <strain evidence="6">OYP9E10</strain>
    </source>
</reference>
<organism evidence="2 4">
    <name type="scientific">Vibrio metoecus</name>
    <dbReference type="NCBI Taxonomy" id="1481663"/>
    <lineage>
        <taxon>Bacteria</taxon>
        <taxon>Pseudomonadati</taxon>
        <taxon>Pseudomonadota</taxon>
        <taxon>Gammaproteobacteria</taxon>
        <taxon>Vibrionales</taxon>
        <taxon>Vibrionaceae</taxon>
        <taxon>Vibrio</taxon>
    </lineage>
</organism>
<dbReference type="RefSeq" id="WP_000098346.1">
    <property type="nucleotide sequence ID" value="NZ_ACZT01000026.1"/>
</dbReference>
<accession>A0A0N8VD48</accession>
<evidence type="ECO:0000313" key="2">
    <source>
        <dbReference type="EMBL" id="KQB03795.1"/>
    </source>
</evidence>
<evidence type="ECO:0000313" key="6">
    <source>
        <dbReference type="Proteomes" id="UP000216173"/>
    </source>
</evidence>
<evidence type="ECO:0000313" key="3">
    <source>
        <dbReference type="EMBL" id="PAR23027.1"/>
    </source>
</evidence>
<dbReference type="OrthoDB" id="9806511at2"/>
<dbReference type="Gene3D" id="3.30.310.50">
    <property type="entry name" value="Alpha-D-phosphohexomutase, C-terminal domain"/>
    <property type="match status" value="1"/>
</dbReference>
<dbReference type="EMBL" id="LBGP01000005">
    <property type="protein sequence ID" value="KQB03795.1"/>
    <property type="molecule type" value="Genomic_DNA"/>
</dbReference>
<evidence type="ECO:0000313" key="5">
    <source>
        <dbReference type="Proteomes" id="UP000053724"/>
    </source>
</evidence>
<comment type="caution">
    <text evidence="2">The sequence shown here is derived from an EMBL/GenBank/DDBJ whole genome shotgun (WGS) entry which is preliminary data.</text>
</comment>
<dbReference type="Pfam" id="PF09981">
    <property type="entry name" value="DUF2218"/>
    <property type="match status" value="1"/>
</dbReference>
<name>A0A0N8VD48_VIBMT</name>
<protein>
    <submittedName>
        <fullName evidence="3">DUF2218 domain-containing protein</fullName>
    </submittedName>
</protein>
<dbReference type="InterPro" id="IPR014543">
    <property type="entry name" value="UCP028291"/>
</dbReference>
<dbReference type="Proteomes" id="UP000053724">
    <property type="component" value="Unassembled WGS sequence"/>
</dbReference>